<reference evidence="1 2" key="1">
    <citation type="submission" date="2015-06" db="EMBL/GenBank/DDBJ databases">
        <title>Improved classification and identification of acetic acid bacteria using matrix-assisted laser desorption/ionization time-of-flight mass spectrometry; Gluconobacter nephelii and Gluconobacter uchimurae are later heterotypic synonyms of Gluconobacter japonicus and Gluconobacter oxydans, respectively.</title>
        <authorList>
            <person name="Li L."/>
            <person name="Cleenwerck I."/>
            <person name="De Vuyst L."/>
            <person name="Vandamme P."/>
        </authorList>
    </citation>
    <scope>NUCLEOTIDE SEQUENCE [LARGE SCALE GENOMIC DNA]</scope>
    <source>
        <strain evidence="1 2">LMG 1768</strain>
    </source>
</reference>
<protein>
    <submittedName>
        <fullName evidence="1">Uncharacterized protein</fullName>
    </submittedName>
</protein>
<dbReference type="EMBL" id="LHZR01000083">
    <property type="protein sequence ID" value="KXV50242.1"/>
    <property type="molecule type" value="Genomic_DNA"/>
</dbReference>
<dbReference type="OrthoDB" id="9917051at2"/>
<sequence>MTVYALEKNASGSVIGLASWSDDKTAFPDGFVSCTADEYASAKSTFMNSLKDQAIGALTYARGEAALAVAMGNTFGPQTRAYVSALQEIADGTDTTSTALPAAPASTST</sequence>
<dbReference type="AlphaFoldDB" id="A0A149TME6"/>
<proteinExistence type="predicted"/>
<dbReference type="RefSeq" id="WP_062106196.1">
    <property type="nucleotide sequence ID" value="NZ_LHZR01000083.1"/>
</dbReference>
<accession>A0A149TME6</accession>
<evidence type="ECO:0000313" key="1">
    <source>
        <dbReference type="EMBL" id="KXV50242.1"/>
    </source>
</evidence>
<organism evidence="1 2">
    <name type="scientific">Gluconobacter albidus</name>
    <dbReference type="NCBI Taxonomy" id="318683"/>
    <lineage>
        <taxon>Bacteria</taxon>
        <taxon>Pseudomonadati</taxon>
        <taxon>Pseudomonadota</taxon>
        <taxon>Alphaproteobacteria</taxon>
        <taxon>Acetobacterales</taxon>
        <taxon>Acetobacteraceae</taxon>
        <taxon>Gluconobacter</taxon>
    </lineage>
</organism>
<name>A0A149TME6_9PROT</name>
<gene>
    <name evidence="1" type="ORF">AD945_02475</name>
</gene>
<comment type="caution">
    <text evidence="1">The sequence shown here is derived from an EMBL/GenBank/DDBJ whole genome shotgun (WGS) entry which is preliminary data.</text>
</comment>
<dbReference type="Proteomes" id="UP000075636">
    <property type="component" value="Unassembled WGS sequence"/>
</dbReference>
<evidence type="ECO:0000313" key="2">
    <source>
        <dbReference type="Proteomes" id="UP000075636"/>
    </source>
</evidence>
<dbReference type="PATRIC" id="fig|318683.6.peg.3407"/>